<dbReference type="GO" id="GO:0006508">
    <property type="term" value="P:proteolysis"/>
    <property type="evidence" value="ECO:0007669"/>
    <property type="project" value="UniProtKB-KW"/>
</dbReference>
<feature type="domain" description="Peptidase M12A" evidence="7">
    <location>
        <begin position="73"/>
        <end position="245"/>
    </location>
</feature>
<feature type="binding site" evidence="6">
    <location>
        <position position="172"/>
    </location>
    <ligand>
        <name>Zn(2+)</name>
        <dbReference type="ChEBI" id="CHEBI:29105"/>
        <note>catalytic</note>
    </ligand>
</feature>
<sequence>MKVRIIMGNNEGLELVKGTELYSPDLAQLNERTAYIKFVDKDPQKVEYVVINNLAIAEGDMIIGNADEMREGNGLTSLGFTYIRELGRKWPNGVVPYIIDPALPQPERVNQAVEHWNSKTIIKLQPRTNQQNYIKFTPGDGCSSWIGMQGGEQIITIGASCSVGNTIHEIGHAIGMYHEQSAPDRDEHVEILWDNIEESAKFNFRKTDWVEAGVFGVYDYQSIMHYGRFAFSKNNQPTIIPKLNV</sequence>
<dbReference type="InterPro" id="IPR024079">
    <property type="entry name" value="MetalloPept_cat_dom_sf"/>
</dbReference>
<evidence type="ECO:0000256" key="2">
    <source>
        <dbReference type="ARBA" id="ARBA00022723"/>
    </source>
</evidence>
<accession>A0A4V5SI53</accession>
<dbReference type="PROSITE" id="PS51864">
    <property type="entry name" value="ASTACIN"/>
    <property type="match status" value="1"/>
</dbReference>
<dbReference type="GO" id="GO:0004222">
    <property type="term" value="F:metalloendopeptidase activity"/>
    <property type="evidence" value="ECO:0007669"/>
    <property type="project" value="UniProtKB-UniRule"/>
</dbReference>
<dbReference type="PRINTS" id="PR00480">
    <property type="entry name" value="ASTACIN"/>
</dbReference>
<comment type="caution">
    <text evidence="8">The sequence shown here is derived from an EMBL/GenBank/DDBJ whole genome shotgun (WGS) entry which is preliminary data.</text>
</comment>
<feature type="binding site" evidence="6">
    <location>
        <position position="178"/>
    </location>
    <ligand>
        <name>Zn(2+)</name>
        <dbReference type="ChEBI" id="CHEBI:29105"/>
        <note>catalytic</note>
    </ligand>
</feature>
<evidence type="ECO:0000313" key="9">
    <source>
        <dbReference type="Proteomes" id="UP000306037"/>
    </source>
</evidence>
<dbReference type="EMBL" id="SZOM01000087">
    <property type="protein sequence ID" value="TKH16501.1"/>
    <property type="molecule type" value="Genomic_DNA"/>
</dbReference>
<evidence type="ECO:0000259" key="7">
    <source>
        <dbReference type="PROSITE" id="PS51864"/>
    </source>
</evidence>
<dbReference type="PANTHER" id="PTHR10127">
    <property type="entry name" value="DISCOIDIN, CUB, EGF, LAMININ , AND ZINC METALLOPROTEASE DOMAIN CONTAINING"/>
    <property type="match status" value="1"/>
</dbReference>
<feature type="binding site" evidence="6">
    <location>
        <position position="168"/>
    </location>
    <ligand>
        <name>Zn(2+)</name>
        <dbReference type="ChEBI" id="CHEBI:29105"/>
        <note>catalytic</note>
    </ligand>
</feature>
<dbReference type="InterPro" id="IPR034035">
    <property type="entry name" value="Astacin-like_dom"/>
</dbReference>
<gene>
    <name evidence="8" type="ORF">FC694_12535</name>
</gene>
<dbReference type="Proteomes" id="UP000306037">
    <property type="component" value="Unassembled WGS sequence"/>
</dbReference>
<reference evidence="8 9" key="1">
    <citation type="journal article" date="2019" name="Environ. Microbiol.">
        <title>An active ?-lactamase is a part of an orchestrated cell wall stress resistance network of Bacillus subtilis and related rhizosphere species.</title>
        <authorList>
            <person name="Bucher T."/>
            <person name="Keren-Paz A."/>
            <person name="Hausser J."/>
            <person name="Olender T."/>
            <person name="Cytryn E."/>
            <person name="Kolodkin-Gal I."/>
        </authorList>
    </citation>
    <scope>NUCLEOTIDE SEQUENCE [LARGE SCALE GENOMIC DNA]</scope>
    <source>
        <strain evidence="8 9">I71</strain>
    </source>
</reference>
<dbReference type="Gene3D" id="3.40.390.10">
    <property type="entry name" value="Collagenase (Catalytic Domain)"/>
    <property type="match status" value="1"/>
</dbReference>
<keyword evidence="5 6" id="KW-0482">Metalloprotease</keyword>
<dbReference type="GO" id="GO:0008270">
    <property type="term" value="F:zinc ion binding"/>
    <property type="evidence" value="ECO:0007669"/>
    <property type="project" value="UniProtKB-UniRule"/>
</dbReference>
<proteinExistence type="predicted"/>
<feature type="non-terminal residue" evidence="8">
    <location>
        <position position="245"/>
    </location>
</feature>
<keyword evidence="2 6" id="KW-0479">Metal-binding</keyword>
<evidence type="ECO:0000256" key="6">
    <source>
        <dbReference type="PROSITE-ProRule" id="PRU01211"/>
    </source>
</evidence>
<keyword evidence="4 6" id="KW-0862">Zinc</keyword>
<dbReference type="PANTHER" id="PTHR10127:SF780">
    <property type="entry name" value="METALLOENDOPEPTIDASE"/>
    <property type="match status" value="1"/>
</dbReference>
<comment type="caution">
    <text evidence="6">Lacks conserved residue(s) required for the propagation of feature annotation.</text>
</comment>
<keyword evidence="3 6" id="KW-0378">Hydrolase</keyword>
<dbReference type="SUPFAM" id="SSF55486">
    <property type="entry name" value="Metalloproteases ('zincins'), catalytic domain"/>
    <property type="match status" value="1"/>
</dbReference>
<evidence type="ECO:0000256" key="3">
    <source>
        <dbReference type="ARBA" id="ARBA00022801"/>
    </source>
</evidence>
<dbReference type="InterPro" id="IPR001506">
    <property type="entry name" value="Peptidase_M12A"/>
</dbReference>
<evidence type="ECO:0000256" key="4">
    <source>
        <dbReference type="ARBA" id="ARBA00022833"/>
    </source>
</evidence>
<name>A0A4V5SI53_9BACI</name>
<keyword evidence="1 6" id="KW-0645">Protease</keyword>
<evidence type="ECO:0000313" key="8">
    <source>
        <dbReference type="EMBL" id="TKH16501.1"/>
    </source>
</evidence>
<dbReference type="CDD" id="cd04280">
    <property type="entry name" value="ZnMc_astacin_like"/>
    <property type="match status" value="1"/>
</dbReference>
<dbReference type="AlphaFoldDB" id="A0A4V5SI53"/>
<dbReference type="Pfam" id="PF01400">
    <property type="entry name" value="Astacin"/>
    <property type="match status" value="1"/>
</dbReference>
<evidence type="ECO:0000256" key="1">
    <source>
        <dbReference type="ARBA" id="ARBA00022670"/>
    </source>
</evidence>
<evidence type="ECO:0000256" key="5">
    <source>
        <dbReference type="ARBA" id="ARBA00023049"/>
    </source>
</evidence>
<feature type="active site" evidence="6">
    <location>
        <position position="169"/>
    </location>
</feature>
<organism evidence="8 9">
    <name type="scientific">Bacillus wiedmannii</name>
    <dbReference type="NCBI Taxonomy" id="1890302"/>
    <lineage>
        <taxon>Bacteria</taxon>
        <taxon>Bacillati</taxon>
        <taxon>Bacillota</taxon>
        <taxon>Bacilli</taxon>
        <taxon>Bacillales</taxon>
        <taxon>Bacillaceae</taxon>
        <taxon>Bacillus</taxon>
        <taxon>Bacillus cereus group</taxon>
    </lineage>
</organism>
<dbReference type="SMART" id="SM00235">
    <property type="entry name" value="ZnMc"/>
    <property type="match status" value="1"/>
</dbReference>
<dbReference type="InterPro" id="IPR006026">
    <property type="entry name" value="Peptidase_Metallo"/>
</dbReference>
<protein>
    <submittedName>
        <fullName evidence="8">Zinc metalloprotease</fullName>
    </submittedName>
</protein>
<comment type="cofactor">
    <cofactor evidence="6">
        <name>Zn(2+)</name>
        <dbReference type="ChEBI" id="CHEBI:29105"/>
    </cofactor>
    <text evidence="6">Binds 1 zinc ion per subunit.</text>
</comment>